<dbReference type="Proteomes" id="UP001267290">
    <property type="component" value="Unassembled WGS sequence"/>
</dbReference>
<protein>
    <submittedName>
        <fullName evidence="2">Uncharacterized protein</fullName>
    </submittedName>
</protein>
<gene>
    <name evidence="2" type="ORF">J2736_004993</name>
</gene>
<proteinExistence type="predicted"/>
<evidence type="ECO:0000313" key="2">
    <source>
        <dbReference type="EMBL" id="MDR6553783.1"/>
    </source>
</evidence>
<organism evidence="2 3">
    <name type="scientific">Paenibacillus qinlingensis</name>
    <dbReference type="NCBI Taxonomy" id="1837343"/>
    <lineage>
        <taxon>Bacteria</taxon>
        <taxon>Bacillati</taxon>
        <taxon>Bacillota</taxon>
        <taxon>Bacilli</taxon>
        <taxon>Bacillales</taxon>
        <taxon>Paenibacillaceae</taxon>
        <taxon>Paenibacillus</taxon>
    </lineage>
</organism>
<sequence length="70" mass="7602">MKKSDIPPLGKSRRKRALASDSSNWHDTSVYDHNPQRGHHNHHHSSHGDDHNGDSSDSGDSGSSGDSDSD</sequence>
<feature type="region of interest" description="Disordered" evidence="1">
    <location>
        <begin position="1"/>
        <end position="70"/>
    </location>
</feature>
<name>A0ABU1P208_9BACL</name>
<evidence type="ECO:0000256" key="1">
    <source>
        <dbReference type="SAM" id="MobiDB-lite"/>
    </source>
</evidence>
<dbReference type="EMBL" id="JAVDSB010000012">
    <property type="protein sequence ID" value="MDR6553783.1"/>
    <property type="molecule type" value="Genomic_DNA"/>
</dbReference>
<comment type="caution">
    <text evidence="2">The sequence shown here is derived from an EMBL/GenBank/DDBJ whole genome shotgun (WGS) entry which is preliminary data.</text>
</comment>
<accession>A0ABU1P208</accession>
<keyword evidence="3" id="KW-1185">Reference proteome</keyword>
<feature type="compositionally biased region" description="Low complexity" evidence="1">
    <location>
        <begin position="55"/>
        <end position="70"/>
    </location>
</feature>
<feature type="compositionally biased region" description="Basic residues" evidence="1">
    <location>
        <begin position="36"/>
        <end position="45"/>
    </location>
</feature>
<evidence type="ECO:0000313" key="3">
    <source>
        <dbReference type="Proteomes" id="UP001267290"/>
    </source>
</evidence>
<reference evidence="2 3" key="1">
    <citation type="submission" date="2023-07" db="EMBL/GenBank/DDBJ databases">
        <title>Sorghum-associated microbial communities from plants grown in Nebraska, USA.</title>
        <authorList>
            <person name="Schachtman D."/>
        </authorList>
    </citation>
    <scope>NUCLEOTIDE SEQUENCE [LARGE SCALE GENOMIC DNA]</scope>
    <source>
        <strain evidence="2 3">CC258</strain>
    </source>
</reference>